<feature type="transmembrane region" description="Helical" evidence="1">
    <location>
        <begin position="99"/>
        <end position="117"/>
    </location>
</feature>
<accession>A0A1H3SQF5</accession>
<proteinExistence type="predicted"/>
<reference evidence="3" key="1">
    <citation type="submission" date="2016-10" db="EMBL/GenBank/DDBJ databases">
        <authorList>
            <person name="Varghese N."/>
            <person name="Submissions S."/>
        </authorList>
    </citation>
    <scope>NUCLEOTIDE SEQUENCE [LARGE SCALE GENOMIC DNA]</scope>
    <source>
        <strain evidence="3">SP</strain>
    </source>
</reference>
<name>A0A1H3SQF5_9BACI</name>
<sequence length="121" mass="14052">MFYLLWGFLVWLGATCIFRFAGHVFFAPENIMLMILAYLLVIPLILVLTLPLYKWKQLNAHEKLKAAVFIALPGMLLDVIVLIYFQTVFTNLNPDVDQYFASWLLWAYSIIIVTGFMKTKN</sequence>
<keyword evidence="1" id="KW-0472">Membrane</keyword>
<dbReference type="EMBL" id="FNPI01000011">
    <property type="protein sequence ID" value="SDZ39805.1"/>
    <property type="molecule type" value="Genomic_DNA"/>
</dbReference>
<evidence type="ECO:0000313" key="3">
    <source>
        <dbReference type="Proteomes" id="UP000198935"/>
    </source>
</evidence>
<feature type="transmembrane region" description="Helical" evidence="1">
    <location>
        <begin position="31"/>
        <end position="52"/>
    </location>
</feature>
<feature type="transmembrane region" description="Helical" evidence="1">
    <location>
        <begin position="64"/>
        <end position="87"/>
    </location>
</feature>
<gene>
    <name evidence="2" type="ORF">SAMN05421736_111165</name>
</gene>
<evidence type="ECO:0000256" key="1">
    <source>
        <dbReference type="SAM" id="Phobius"/>
    </source>
</evidence>
<dbReference type="AlphaFoldDB" id="A0A1H3SQF5"/>
<keyword evidence="1" id="KW-1133">Transmembrane helix</keyword>
<evidence type="ECO:0000313" key="2">
    <source>
        <dbReference type="EMBL" id="SDZ39805.1"/>
    </source>
</evidence>
<dbReference type="Proteomes" id="UP000198935">
    <property type="component" value="Unassembled WGS sequence"/>
</dbReference>
<dbReference type="OrthoDB" id="8479580at2"/>
<protein>
    <recommendedName>
        <fullName evidence="4">DUF5367 family protein</fullName>
    </recommendedName>
</protein>
<dbReference type="InterPro" id="IPR020509">
    <property type="entry name" value="Uncharacterised_YnzE"/>
</dbReference>
<dbReference type="Pfam" id="PF17329">
    <property type="entry name" value="DUF5367"/>
    <property type="match status" value="1"/>
</dbReference>
<organism evidence="2 3">
    <name type="scientific">Evansella caseinilytica</name>
    <dbReference type="NCBI Taxonomy" id="1503961"/>
    <lineage>
        <taxon>Bacteria</taxon>
        <taxon>Bacillati</taxon>
        <taxon>Bacillota</taxon>
        <taxon>Bacilli</taxon>
        <taxon>Bacillales</taxon>
        <taxon>Bacillaceae</taxon>
        <taxon>Evansella</taxon>
    </lineage>
</organism>
<evidence type="ECO:0008006" key="4">
    <source>
        <dbReference type="Google" id="ProtNLM"/>
    </source>
</evidence>
<keyword evidence="1" id="KW-0812">Transmembrane</keyword>
<keyword evidence="3" id="KW-1185">Reference proteome</keyword>